<dbReference type="EMBL" id="CAQQ02394785">
    <property type="status" value="NOT_ANNOTATED_CDS"/>
    <property type="molecule type" value="Genomic_DNA"/>
</dbReference>
<sequence>MACPSQALRTDHVSYRWVVVPYSPFSIDTNRPKNDAEHLPFKSSEIYDIFVLYGLEIGKIRDFHVENSSGPQPNTGEMSRSLPLNIDTSEALQSTHTKPIKVIASTVLPIKTIDSFKSDSILPPILNENGFAQYTDIDSDEKDQETSKENDRHHTDFFFNWHMHKHGQEFRQNDDISRIEPIAKPNLDLITIAALSDLQQPLLVGVIVGSIFLAVILVLYILMLRSQSAEGPSDKSILIAEEENRNNNVVLQSTTVDIPEPCSSQTCHQHVLKQKHNASIFLNFINEIIFCFFMMIE</sequence>
<dbReference type="Proteomes" id="UP000015102">
    <property type="component" value="Unassembled WGS sequence"/>
</dbReference>
<evidence type="ECO:0000256" key="1">
    <source>
        <dbReference type="SAM" id="Phobius"/>
    </source>
</evidence>
<feature type="transmembrane region" description="Helical" evidence="1">
    <location>
        <begin position="278"/>
        <end position="296"/>
    </location>
</feature>
<dbReference type="AlphaFoldDB" id="T1GI82"/>
<organism evidence="2 3">
    <name type="scientific">Megaselia scalaris</name>
    <name type="common">Humpbacked fly</name>
    <name type="synonym">Phora scalaris</name>
    <dbReference type="NCBI Taxonomy" id="36166"/>
    <lineage>
        <taxon>Eukaryota</taxon>
        <taxon>Metazoa</taxon>
        <taxon>Ecdysozoa</taxon>
        <taxon>Arthropoda</taxon>
        <taxon>Hexapoda</taxon>
        <taxon>Insecta</taxon>
        <taxon>Pterygota</taxon>
        <taxon>Neoptera</taxon>
        <taxon>Endopterygota</taxon>
        <taxon>Diptera</taxon>
        <taxon>Brachycera</taxon>
        <taxon>Muscomorpha</taxon>
        <taxon>Platypezoidea</taxon>
        <taxon>Phoridae</taxon>
        <taxon>Megaseliini</taxon>
        <taxon>Megaselia</taxon>
    </lineage>
</organism>
<feature type="transmembrane region" description="Helical" evidence="1">
    <location>
        <begin position="202"/>
        <end position="223"/>
    </location>
</feature>
<protein>
    <submittedName>
        <fullName evidence="2">Uncharacterized protein</fullName>
    </submittedName>
</protein>
<name>T1GI82_MEGSC</name>
<dbReference type="EnsemblMetazoa" id="MESCA003151-RA">
    <property type="protein sequence ID" value="MESCA003151-PA"/>
    <property type="gene ID" value="MESCA003151"/>
</dbReference>
<reference evidence="3" key="1">
    <citation type="submission" date="2013-02" db="EMBL/GenBank/DDBJ databases">
        <authorList>
            <person name="Hughes D."/>
        </authorList>
    </citation>
    <scope>NUCLEOTIDE SEQUENCE</scope>
    <source>
        <strain>Durham</strain>
        <strain evidence="3">NC isolate 2 -- Noor lab</strain>
    </source>
</reference>
<reference evidence="2" key="2">
    <citation type="submission" date="2015-06" db="UniProtKB">
        <authorList>
            <consortium name="EnsemblMetazoa"/>
        </authorList>
    </citation>
    <scope>IDENTIFICATION</scope>
</reference>
<dbReference type="HOGENOM" id="CLU_937773_0_0_1"/>
<keyword evidence="1" id="KW-0472">Membrane</keyword>
<keyword evidence="3" id="KW-1185">Reference proteome</keyword>
<evidence type="ECO:0000313" key="2">
    <source>
        <dbReference type="EnsemblMetazoa" id="MESCA003151-PA"/>
    </source>
</evidence>
<proteinExistence type="predicted"/>
<evidence type="ECO:0000313" key="3">
    <source>
        <dbReference type="Proteomes" id="UP000015102"/>
    </source>
</evidence>
<keyword evidence="1" id="KW-1133">Transmembrane helix</keyword>
<keyword evidence="1" id="KW-0812">Transmembrane</keyword>
<accession>T1GI82</accession>
<dbReference type="EMBL" id="CAQQ02394784">
    <property type="status" value="NOT_ANNOTATED_CDS"/>
    <property type="molecule type" value="Genomic_DNA"/>
</dbReference>